<evidence type="ECO:0000313" key="2">
    <source>
        <dbReference type="EMBL" id="KAF7821990.1"/>
    </source>
</evidence>
<dbReference type="OrthoDB" id="1435641at2759"/>
<sequence>MGSQLLWGRVDVLGGVYSALRASVRDRAYEGFLRVSIVGNEIEGNGVLEMLLVNVITKGILESSLERSEIRTRVVLKDVQCSDEIHNLIMKCITLTSIKILWNGEPTEVFTPARGIRQGDLLSPYIFVLCIDVLSYIILNSIEQNQWKPLTVGRRGPKIAHLMFADDLLLFGEASSSQIKAILDCFNLFCFARP</sequence>
<dbReference type="EMBL" id="JAAIUW010000008">
    <property type="protein sequence ID" value="KAF7821990.1"/>
    <property type="molecule type" value="Genomic_DNA"/>
</dbReference>
<protein>
    <submittedName>
        <fullName evidence="2">Ribonuclease H</fullName>
    </submittedName>
</protein>
<comment type="caution">
    <text evidence="2">The sequence shown here is derived from an EMBL/GenBank/DDBJ whole genome shotgun (WGS) entry which is preliminary data.</text>
</comment>
<feature type="domain" description="Reverse transcriptase" evidence="1">
    <location>
        <begin position="82"/>
        <end position="186"/>
    </location>
</feature>
<organism evidence="2 3">
    <name type="scientific">Senna tora</name>
    <dbReference type="NCBI Taxonomy" id="362788"/>
    <lineage>
        <taxon>Eukaryota</taxon>
        <taxon>Viridiplantae</taxon>
        <taxon>Streptophyta</taxon>
        <taxon>Embryophyta</taxon>
        <taxon>Tracheophyta</taxon>
        <taxon>Spermatophyta</taxon>
        <taxon>Magnoliopsida</taxon>
        <taxon>eudicotyledons</taxon>
        <taxon>Gunneridae</taxon>
        <taxon>Pentapetalae</taxon>
        <taxon>rosids</taxon>
        <taxon>fabids</taxon>
        <taxon>Fabales</taxon>
        <taxon>Fabaceae</taxon>
        <taxon>Caesalpinioideae</taxon>
        <taxon>Cassia clade</taxon>
        <taxon>Senna</taxon>
    </lineage>
</organism>
<keyword evidence="3" id="KW-1185">Reference proteome</keyword>
<dbReference type="AlphaFoldDB" id="A0A834WG22"/>
<dbReference type="Pfam" id="PF00078">
    <property type="entry name" value="RVT_1"/>
    <property type="match status" value="1"/>
</dbReference>
<accession>A0A834WG22</accession>
<dbReference type="InterPro" id="IPR000477">
    <property type="entry name" value="RT_dom"/>
</dbReference>
<name>A0A834WG22_9FABA</name>
<evidence type="ECO:0000259" key="1">
    <source>
        <dbReference type="Pfam" id="PF00078"/>
    </source>
</evidence>
<dbReference type="Proteomes" id="UP000634136">
    <property type="component" value="Unassembled WGS sequence"/>
</dbReference>
<evidence type="ECO:0000313" key="3">
    <source>
        <dbReference type="Proteomes" id="UP000634136"/>
    </source>
</evidence>
<proteinExistence type="predicted"/>
<gene>
    <name evidence="2" type="ORF">G2W53_027445</name>
</gene>
<reference evidence="2" key="1">
    <citation type="submission" date="2020-09" db="EMBL/GenBank/DDBJ databases">
        <title>Genome-Enabled Discovery of Anthraquinone Biosynthesis in Senna tora.</title>
        <authorList>
            <person name="Kang S.-H."/>
            <person name="Pandey R.P."/>
            <person name="Lee C.-M."/>
            <person name="Sim J.-S."/>
            <person name="Jeong J.-T."/>
            <person name="Choi B.-S."/>
            <person name="Jung M."/>
            <person name="Ginzburg D."/>
            <person name="Zhao K."/>
            <person name="Won S.Y."/>
            <person name="Oh T.-J."/>
            <person name="Yu Y."/>
            <person name="Kim N.-H."/>
            <person name="Lee O.R."/>
            <person name="Lee T.-H."/>
            <person name="Bashyal P."/>
            <person name="Kim T.-S."/>
            <person name="Lee W.-H."/>
            <person name="Kawkins C."/>
            <person name="Kim C.-K."/>
            <person name="Kim J.S."/>
            <person name="Ahn B.O."/>
            <person name="Rhee S.Y."/>
            <person name="Sohng J.K."/>
        </authorList>
    </citation>
    <scope>NUCLEOTIDE SEQUENCE</scope>
    <source>
        <tissue evidence="2">Leaf</tissue>
    </source>
</reference>